<feature type="region of interest" description="Disordered" evidence="1">
    <location>
        <begin position="573"/>
        <end position="629"/>
    </location>
</feature>
<feature type="region of interest" description="Disordered" evidence="1">
    <location>
        <begin position="167"/>
        <end position="192"/>
    </location>
</feature>
<evidence type="ECO:0000313" key="3">
    <source>
        <dbReference type="Proteomes" id="UP001295684"/>
    </source>
</evidence>
<feature type="region of interest" description="Disordered" evidence="1">
    <location>
        <begin position="1"/>
        <end position="69"/>
    </location>
</feature>
<protein>
    <submittedName>
        <fullName evidence="2">Uncharacterized protein</fullName>
    </submittedName>
</protein>
<sequence>MPPVLGKTPKNVPKINKKSQKIVEKMGNRYKGYMNSHPSTHSTETPNTSRPTSHKPIEETLKPSINKNSKIKRNIRDISKRKYPSTAHSQLNLPSKVLPREESKLSAYFHKHLAVQAEKETKLVEEMERLKKKRYRSFKSERLVKGRMKERVEERLLREGRLRDQRREMMAEEGRRTERGKRDVIEGDRKKQEGRKVFNSDFDEKVLKNDQKCEMSAGKDENIPSLASYHTEPMNYHSNATLSPSSEKPLTLSQIENSAKRNKICTKYLTAKRNEFQKLSPRLPTALDFRKGFACKYFTQTDQLSTQNKQSFGGTSLVSQAETSLKAISQLECQNPLSPINHSSEEPERYRAKHNKSVDDANAAIMACSPHHDSTSVYYQSLFSKVEKKANLGKHKQSRAQLPKTIVSPKESRQNSRFQARKCANQTVDIKSGIGSAKNFPPDLFCHPLYARRNKDESSEGTQNITCDEYQIYYTFHEPDSKKPLIDPKYEASISNVHLRNQDSAGESFPYIQTDYQNLHGKTLKEKMGDSIVVISKGCLNTFTSKTQRAKGLEPDLKSEMITQILENDQFRTSKHSSLNQKNGPKTANDQFFVKKVSQNRPRSKQSVVNETNSRKSATGTQAREAQKSYLLDNTAGAVPKRTSSRTGSGEMRGILPKILHNSKHTDDFMTRNKRWVEQKKKKQRETKEIQDKKKLQECTFKPKTLAKEYMNRKKTEKLRSRVSRSLSPQKIKISDQFDLSVLKKARMRVEHADQEDRLIGQASPKNIPPSEVKESQGESCASDKGNPTDEKLNEAKQLQSEAKRDIVTLNLSQSPRIQHRILSKPDTTEFFKEEPTQRQKLGELPSAKRLIFNPKNEEAKETTENDQNFNEENFESLIVEKENKTPNHNLVDNRQRTAIFSEHPVRKESSPFALSMADSGQSSPMDYEVKEEVVEIEADDSGFDDFDEFEQTDNQKDFEEYKIEDFNSYLNLENDEDSFSVESELSIPVENADTHF</sequence>
<dbReference type="Proteomes" id="UP001295684">
    <property type="component" value="Unassembled WGS sequence"/>
</dbReference>
<feature type="compositionally biased region" description="Polar residues" evidence="1">
    <location>
        <begin position="36"/>
        <end position="51"/>
    </location>
</feature>
<feature type="compositionally biased region" description="Polar residues" evidence="1">
    <location>
        <begin position="576"/>
        <end position="590"/>
    </location>
</feature>
<accession>A0AAD1URS0</accession>
<proteinExistence type="predicted"/>
<organism evidence="2 3">
    <name type="scientific">Euplotes crassus</name>
    <dbReference type="NCBI Taxonomy" id="5936"/>
    <lineage>
        <taxon>Eukaryota</taxon>
        <taxon>Sar</taxon>
        <taxon>Alveolata</taxon>
        <taxon>Ciliophora</taxon>
        <taxon>Intramacronucleata</taxon>
        <taxon>Spirotrichea</taxon>
        <taxon>Hypotrichia</taxon>
        <taxon>Euplotida</taxon>
        <taxon>Euplotidae</taxon>
        <taxon>Moneuplotes</taxon>
    </lineage>
</organism>
<reference evidence="2" key="1">
    <citation type="submission" date="2023-07" db="EMBL/GenBank/DDBJ databases">
        <authorList>
            <consortium name="AG Swart"/>
            <person name="Singh M."/>
            <person name="Singh A."/>
            <person name="Seah K."/>
            <person name="Emmerich C."/>
        </authorList>
    </citation>
    <scope>NUCLEOTIDE SEQUENCE</scope>
    <source>
        <strain evidence="2">DP1</strain>
    </source>
</reference>
<dbReference type="EMBL" id="CAMPGE010013372">
    <property type="protein sequence ID" value="CAI2372110.1"/>
    <property type="molecule type" value="Genomic_DNA"/>
</dbReference>
<evidence type="ECO:0000313" key="2">
    <source>
        <dbReference type="EMBL" id="CAI2372110.1"/>
    </source>
</evidence>
<gene>
    <name evidence="2" type="ORF">ECRASSUSDP1_LOCUS13438</name>
</gene>
<keyword evidence="3" id="KW-1185">Reference proteome</keyword>
<comment type="caution">
    <text evidence="2">The sequence shown here is derived from an EMBL/GenBank/DDBJ whole genome shotgun (WGS) entry which is preliminary data.</text>
</comment>
<feature type="compositionally biased region" description="Basic and acidic residues" evidence="1">
    <location>
        <begin position="879"/>
        <end position="896"/>
    </location>
</feature>
<name>A0AAD1URS0_EUPCR</name>
<feature type="region of interest" description="Disordered" evidence="1">
    <location>
        <begin position="753"/>
        <end position="804"/>
    </location>
</feature>
<feature type="compositionally biased region" description="Basic and acidic residues" evidence="1">
    <location>
        <begin position="829"/>
        <end position="842"/>
    </location>
</feature>
<evidence type="ECO:0000256" key="1">
    <source>
        <dbReference type="SAM" id="MobiDB-lite"/>
    </source>
</evidence>
<feature type="region of interest" description="Disordered" evidence="1">
    <location>
        <begin position="829"/>
        <end position="926"/>
    </location>
</feature>
<feature type="compositionally biased region" description="Polar residues" evidence="1">
    <location>
        <begin position="597"/>
        <end position="624"/>
    </location>
</feature>
<dbReference type="AlphaFoldDB" id="A0AAD1URS0"/>